<evidence type="ECO:0000313" key="1">
    <source>
        <dbReference type="EMBL" id="KKK59793.1"/>
    </source>
</evidence>
<reference evidence="1" key="1">
    <citation type="journal article" date="2015" name="Nature">
        <title>Complex archaea that bridge the gap between prokaryotes and eukaryotes.</title>
        <authorList>
            <person name="Spang A."/>
            <person name="Saw J.H."/>
            <person name="Jorgensen S.L."/>
            <person name="Zaremba-Niedzwiedzka K."/>
            <person name="Martijn J."/>
            <person name="Lind A.E."/>
            <person name="van Eijk R."/>
            <person name="Schleper C."/>
            <person name="Guy L."/>
            <person name="Ettema T.J."/>
        </authorList>
    </citation>
    <scope>NUCLEOTIDE SEQUENCE</scope>
</reference>
<organism evidence="1">
    <name type="scientific">marine sediment metagenome</name>
    <dbReference type="NCBI Taxonomy" id="412755"/>
    <lineage>
        <taxon>unclassified sequences</taxon>
        <taxon>metagenomes</taxon>
        <taxon>ecological metagenomes</taxon>
    </lineage>
</organism>
<comment type="caution">
    <text evidence="1">The sequence shown here is derived from an EMBL/GenBank/DDBJ whole genome shotgun (WGS) entry which is preliminary data.</text>
</comment>
<sequence>MYVYKQTERPSWFPSPRQENSVYLSNSLWTVGFYKPNGTWVPESDYGSPEEAAGRVILLNRGTIYE</sequence>
<accession>A0A0F8WST2</accession>
<gene>
    <name evidence="1" type="ORF">LCGC14_3030810</name>
</gene>
<name>A0A0F8WST2_9ZZZZ</name>
<dbReference type="EMBL" id="LAZR01063288">
    <property type="protein sequence ID" value="KKK59793.1"/>
    <property type="molecule type" value="Genomic_DNA"/>
</dbReference>
<protein>
    <submittedName>
        <fullName evidence="1">Uncharacterized protein</fullName>
    </submittedName>
</protein>
<proteinExistence type="predicted"/>
<dbReference type="AlphaFoldDB" id="A0A0F8WST2"/>